<accession>A0A0R0AQR2</accession>
<dbReference type="OrthoDB" id="6052724at2"/>
<dbReference type="Proteomes" id="UP000051757">
    <property type="component" value="Unassembled WGS sequence"/>
</dbReference>
<comment type="caution">
    <text evidence="1">The sequence shown here is derived from an EMBL/GenBank/DDBJ whole genome shotgun (WGS) entry which is preliminary data.</text>
</comment>
<sequence length="96" mass="10549">MPADIELKVEGRAFQNLAEVHGEAIADALQVRRKTIHCQATGSDVEEIGTLSVGTVTYRCVLPDMSGHFEAYRGSRERMRNGEGDLMDDASFVIHA</sequence>
<reference evidence="1 2" key="1">
    <citation type="journal article" date="2016" name="Front. Microbiol.">
        <title>Genome Sequence of Type Strains of Genus Stenotrophomonas.</title>
        <authorList>
            <person name="Patil P.P."/>
            <person name="Midha S."/>
            <person name="Kumar S."/>
            <person name="Patil P.B."/>
        </authorList>
    </citation>
    <scope>NUCLEOTIDE SEQUENCE [LARGE SCALE GENOMIC DNA]</scope>
    <source>
        <strain evidence="1 2">LMG 978</strain>
    </source>
</reference>
<organism evidence="1 2">
    <name type="scientific">Stenotrophomonas beteli</name>
    <dbReference type="NCBI Taxonomy" id="3384461"/>
    <lineage>
        <taxon>Bacteria</taxon>
        <taxon>Pseudomonadati</taxon>
        <taxon>Pseudomonadota</taxon>
        <taxon>Gammaproteobacteria</taxon>
        <taxon>Lysobacterales</taxon>
        <taxon>Lysobacteraceae</taxon>
        <taxon>Stenotrophomonas</taxon>
        <taxon>Stenotrophomonas maltophilia group</taxon>
    </lineage>
</organism>
<keyword evidence="2" id="KW-1185">Reference proteome</keyword>
<evidence type="ECO:0000313" key="1">
    <source>
        <dbReference type="EMBL" id="KRG47558.1"/>
    </source>
</evidence>
<dbReference type="EMBL" id="LLXV01000077">
    <property type="protein sequence ID" value="KRG47558.1"/>
    <property type="molecule type" value="Genomic_DNA"/>
</dbReference>
<proteinExistence type="predicted"/>
<protein>
    <submittedName>
        <fullName evidence="1">Uncharacterized protein</fullName>
    </submittedName>
</protein>
<gene>
    <name evidence="1" type="ORF">ARC23_03065</name>
</gene>
<evidence type="ECO:0000313" key="2">
    <source>
        <dbReference type="Proteomes" id="UP000051757"/>
    </source>
</evidence>
<name>A0A0R0AQR2_9GAMM</name>
<dbReference type="AlphaFoldDB" id="A0A0R0AQR2"/>